<feature type="signal peptide" evidence="1">
    <location>
        <begin position="1"/>
        <end position="26"/>
    </location>
</feature>
<feature type="chain" id="PRO_5013172922" description="TonB-dependent receptor plug domain-containing protein" evidence="1">
    <location>
        <begin position="27"/>
        <end position="237"/>
    </location>
</feature>
<gene>
    <name evidence="3" type="ORF">COC19_08415</name>
</gene>
<name>A0A2A4MEN5_9GAMM</name>
<evidence type="ECO:0000313" key="4">
    <source>
        <dbReference type="Proteomes" id="UP000218172"/>
    </source>
</evidence>
<dbReference type="Gene3D" id="2.170.130.10">
    <property type="entry name" value="TonB-dependent receptor, plug domain"/>
    <property type="match status" value="1"/>
</dbReference>
<dbReference type="Pfam" id="PF07715">
    <property type="entry name" value="Plug"/>
    <property type="match status" value="1"/>
</dbReference>
<comment type="caution">
    <text evidence="3">The sequence shown here is derived from an EMBL/GenBank/DDBJ whole genome shotgun (WGS) entry which is preliminary data.</text>
</comment>
<dbReference type="AlphaFoldDB" id="A0A2A4MEN5"/>
<reference evidence="4" key="1">
    <citation type="submission" date="2017-08" db="EMBL/GenBank/DDBJ databases">
        <title>A dynamic microbial community with high functional redundancy inhabits the cold, oxic subseafloor aquifer.</title>
        <authorList>
            <person name="Tully B.J."/>
            <person name="Wheat C.G."/>
            <person name="Glazer B.T."/>
            <person name="Huber J.A."/>
        </authorList>
    </citation>
    <scope>NUCLEOTIDE SEQUENCE [LARGE SCALE GENOMIC DNA]</scope>
</reference>
<evidence type="ECO:0000313" key="3">
    <source>
        <dbReference type="EMBL" id="PCH58491.1"/>
    </source>
</evidence>
<protein>
    <recommendedName>
        <fullName evidence="2">TonB-dependent receptor plug domain-containing protein</fullName>
    </recommendedName>
</protein>
<proteinExistence type="predicted"/>
<dbReference type="Proteomes" id="UP000218172">
    <property type="component" value="Unassembled WGS sequence"/>
</dbReference>
<organism evidence="3 4">
    <name type="scientific">SAR86 cluster bacterium</name>
    <dbReference type="NCBI Taxonomy" id="2030880"/>
    <lineage>
        <taxon>Bacteria</taxon>
        <taxon>Pseudomonadati</taxon>
        <taxon>Pseudomonadota</taxon>
        <taxon>Gammaproteobacteria</taxon>
        <taxon>SAR86 cluster</taxon>
    </lineage>
</organism>
<keyword evidence="1" id="KW-0732">Signal</keyword>
<dbReference type="SUPFAM" id="SSF56935">
    <property type="entry name" value="Porins"/>
    <property type="match status" value="1"/>
</dbReference>
<dbReference type="InterPro" id="IPR012910">
    <property type="entry name" value="Plug_dom"/>
</dbReference>
<sequence length="237" mass="25617">MNLCKNALVKPFVLSLLVFVAPFAWSQPVNLEDPSNDDSTTVYPADYFAEFSPVSANDMLSRIPGIGLAMRSGGGGGRGLGSGEGQVLINGKRLTGKSNAGESQLSRISADQVDYIEIIRGSSEALGIRGASQVVNVVLLDTPSRSSTSAQLNFDRYSDGALRPGGNLAFSGQSGEFNYLLNIEAESRYNIWTSEEFSFDPDLNLLESRSEENARDQTDYQASVNLGYAFEQSTFQL</sequence>
<dbReference type="InterPro" id="IPR037066">
    <property type="entry name" value="Plug_dom_sf"/>
</dbReference>
<dbReference type="EMBL" id="NVQR01000161">
    <property type="protein sequence ID" value="PCH58491.1"/>
    <property type="molecule type" value="Genomic_DNA"/>
</dbReference>
<evidence type="ECO:0000259" key="2">
    <source>
        <dbReference type="Pfam" id="PF07715"/>
    </source>
</evidence>
<evidence type="ECO:0000256" key="1">
    <source>
        <dbReference type="SAM" id="SignalP"/>
    </source>
</evidence>
<accession>A0A2A4MEN5</accession>
<feature type="non-terminal residue" evidence="3">
    <location>
        <position position="237"/>
    </location>
</feature>
<feature type="domain" description="TonB-dependent receptor plug" evidence="2">
    <location>
        <begin position="38"/>
        <end position="131"/>
    </location>
</feature>